<organism evidence="2 3">
    <name type="scientific">Ophiobolus disseminans</name>
    <dbReference type="NCBI Taxonomy" id="1469910"/>
    <lineage>
        <taxon>Eukaryota</taxon>
        <taxon>Fungi</taxon>
        <taxon>Dikarya</taxon>
        <taxon>Ascomycota</taxon>
        <taxon>Pezizomycotina</taxon>
        <taxon>Dothideomycetes</taxon>
        <taxon>Pleosporomycetidae</taxon>
        <taxon>Pleosporales</taxon>
        <taxon>Pleosporineae</taxon>
        <taxon>Phaeosphaeriaceae</taxon>
        <taxon>Ophiobolus</taxon>
    </lineage>
</organism>
<feature type="region of interest" description="Disordered" evidence="1">
    <location>
        <begin position="142"/>
        <end position="202"/>
    </location>
</feature>
<accession>A0A6A6ZM44</accession>
<feature type="compositionally biased region" description="Low complexity" evidence="1">
    <location>
        <begin position="78"/>
        <end position="98"/>
    </location>
</feature>
<evidence type="ECO:0000256" key="1">
    <source>
        <dbReference type="SAM" id="MobiDB-lite"/>
    </source>
</evidence>
<protein>
    <submittedName>
        <fullName evidence="2">Uncharacterized protein</fullName>
    </submittedName>
</protein>
<dbReference type="EMBL" id="MU006235">
    <property type="protein sequence ID" value="KAF2822162.1"/>
    <property type="molecule type" value="Genomic_DNA"/>
</dbReference>
<reference evidence="2" key="1">
    <citation type="journal article" date="2020" name="Stud. Mycol.">
        <title>101 Dothideomycetes genomes: a test case for predicting lifestyles and emergence of pathogens.</title>
        <authorList>
            <person name="Haridas S."/>
            <person name="Albert R."/>
            <person name="Binder M."/>
            <person name="Bloem J."/>
            <person name="Labutti K."/>
            <person name="Salamov A."/>
            <person name="Andreopoulos B."/>
            <person name="Baker S."/>
            <person name="Barry K."/>
            <person name="Bills G."/>
            <person name="Bluhm B."/>
            <person name="Cannon C."/>
            <person name="Castanera R."/>
            <person name="Culley D."/>
            <person name="Daum C."/>
            <person name="Ezra D."/>
            <person name="Gonzalez J."/>
            <person name="Henrissat B."/>
            <person name="Kuo A."/>
            <person name="Liang C."/>
            <person name="Lipzen A."/>
            <person name="Lutzoni F."/>
            <person name="Magnuson J."/>
            <person name="Mondo S."/>
            <person name="Nolan M."/>
            <person name="Ohm R."/>
            <person name="Pangilinan J."/>
            <person name="Park H.-J."/>
            <person name="Ramirez L."/>
            <person name="Alfaro M."/>
            <person name="Sun H."/>
            <person name="Tritt A."/>
            <person name="Yoshinaga Y."/>
            <person name="Zwiers L.-H."/>
            <person name="Turgeon B."/>
            <person name="Goodwin S."/>
            <person name="Spatafora J."/>
            <person name="Crous P."/>
            <person name="Grigoriev I."/>
        </authorList>
    </citation>
    <scope>NUCLEOTIDE SEQUENCE</scope>
    <source>
        <strain evidence="2">CBS 113818</strain>
    </source>
</reference>
<keyword evidence="3" id="KW-1185">Reference proteome</keyword>
<evidence type="ECO:0000313" key="2">
    <source>
        <dbReference type="EMBL" id="KAF2822162.1"/>
    </source>
</evidence>
<feature type="region of interest" description="Disordered" evidence="1">
    <location>
        <begin position="31"/>
        <end position="52"/>
    </location>
</feature>
<dbReference type="OrthoDB" id="3794317at2759"/>
<gene>
    <name evidence="2" type="ORF">CC86DRAFT_425754</name>
</gene>
<feature type="region of interest" description="Disordered" evidence="1">
    <location>
        <begin position="69"/>
        <end position="103"/>
    </location>
</feature>
<dbReference type="Proteomes" id="UP000799424">
    <property type="component" value="Unassembled WGS sequence"/>
</dbReference>
<proteinExistence type="predicted"/>
<sequence>MSQPSTPFNDTAIDPFLPAFGQEEYTQSQLDDLFGSTPSDDPVFSSTNSDTLDSIDYTFASPFHTPFETPSHTPFDSPTPSTPAYSSYTLSRPTSSYPSPHPHPLSAPYYPPFQAHLHPSAYQRPTPLYAAHPDLNPYFLLPNAPPQNYSRRRSLSHNDADRPPNPTFARLQAQRARCATSEEKRRAGPYGMHGRSVSQGRAGRLGGAGLGGMDDGVCVRHMTDTTQLAHSRRIIEIGALGIRSKGDVLGTLLRDVGRCVEGNEEALRGVRIVREAVGKGLVVKVVEGEKKEEAGGVVDVPSRVMGGDDGDGLFGVYLDENDLMALLMRENERVDAA</sequence>
<dbReference type="AlphaFoldDB" id="A0A6A6ZM44"/>
<name>A0A6A6ZM44_9PLEO</name>
<evidence type="ECO:0000313" key="3">
    <source>
        <dbReference type="Proteomes" id="UP000799424"/>
    </source>
</evidence>